<dbReference type="RefSeq" id="WP_284193286.1">
    <property type="nucleotide sequence ID" value="NZ_BSPW01000077.1"/>
</dbReference>
<keyword evidence="1" id="KW-0812">Transmembrane</keyword>
<evidence type="ECO:0000313" key="2">
    <source>
        <dbReference type="EMBL" id="GLT19430.1"/>
    </source>
</evidence>
<organism evidence="2 3">
    <name type="scientific">Vibrio zhanjiangensis</name>
    <dbReference type="NCBI Taxonomy" id="1046128"/>
    <lineage>
        <taxon>Bacteria</taxon>
        <taxon>Pseudomonadati</taxon>
        <taxon>Pseudomonadota</taxon>
        <taxon>Gammaproteobacteria</taxon>
        <taxon>Vibrionales</taxon>
        <taxon>Vibrionaceae</taxon>
        <taxon>Vibrio</taxon>
    </lineage>
</organism>
<sequence>MISKQTGTSLVEVLVALAIVALSGIGLVKFHIDIETKAGAAEKKWAAVHLAEASLETFSAYGHWPEHCEIKAQCDVSDDGQYQVLCLVEPILIDGAQVKQVQVQVCWQDGKHRVLSVRLNSVFAGHTMAKP</sequence>
<name>A0ABQ6F3U0_9VIBR</name>
<evidence type="ECO:0000313" key="3">
    <source>
        <dbReference type="Proteomes" id="UP001157138"/>
    </source>
</evidence>
<evidence type="ECO:0008006" key="4">
    <source>
        <dbReference type="Google" id="ProtNLM"/>
    </source>
</evidence>
<feature type="transmembrane region" description="Helical" evidence="1">
    <location>
        <begin position="6"/>
        <end position="28"/>
    </location>
</feature>
<comment type="caution">
    <text evidence="2">The sequence shown here is derived from an EMBL/GenBank/DDBJ whole genome shotgun (WGS) entry which is preliminary data.</text>
</comment>
<gene>
    <name evidence="2" type="ORF">GCM10007938_32120</name>
</gene>
<dbReference type="Proteomes" id="UP001157138">
    <property type="component" value="Unassembled WGS sequence"/>
</dbReference>
<keyword evidence="3" id="KW-1185">Reference proteome</keyword>
<keyword evidence="1" id="KW-1133">Transmembrane helix</keyword>
<accession>A0ABQ6F3U0</accession>
<evidence type="ECO:0000256" key="1">
    <source>
        <dbReference type="SAM" id="Phobius"/>
    </source>
</evidence>
<reference evidence="3" key="1">
    <citation type="journal article" date="2019" name="Int. J. Syst. Evol. Microbiol.">
        <title>The Global Catalogue of Microorganisms (GCM) 10K type strain sequencing project: providing services to taxonomists for standard genome sequencing and annotation.</title>
        <authorList>
            <consortium name="The Broad Institute Genomics Platform"/>
            <consortium name="The Broad Institute Genome Sequencing Center for Infectious Disease"/>
            <person name="Wu L."/>
            <person name="Ma J."/>
        </authorList>
    </citation>
    <scope>NUCLEOTIDE SEQUENCE [LARGE SCALE GENOMIC DNA]</scope>
    <source>
        <strain evidence="3">NBRC 108723</strain>
    </source>
</reference>
<protein>
    <recommendedName>
        <fullName evidence="4">Prepilin-type N-terminal cleavage/methylation domain-containing protein</fullName>
    </recommendedName>
</protein>
<proteinExistence type="predicted"/>
<keyword evidence="1" id="KW-0472">Membrane</keyword>
<dbReference type="EMBL" id="BSPW01000077">
    <property type="protein sequence ID" value="GLT19430.1"/>
    <property type="molecule type" value="Genomic_DNA"/>
</dbReference>